<evidence type="ECO:0000256" key="1">
    <source>
        <dbReference type="SAM" id="MobiDB-lite"/>
    </source>
</evidence>
<organism evidence="2 3">
    <name type="scientific">Thalassococcus halodurans</name>
    <dbReference type="NCBI Taxonomy" id="373675"/>
    <lineage>
        <taxon>Bacteria</taxon>
        <taxon>Pseudomonadati</taxon>
        <taxon>Pseudomonadota</taxon>
        <taxon>Alphaproteobacteria</taxon>
        <taxon>Rhodobacterales</taxon>
        <taxon>Roseobacteraceae</taxon>
        <taxon>Thalassococcus</taxon>
    </lineage>
</organism>
<proteinExistence type="predicted"/>
<gene>
    <name evidence="2" type="ORF">SAMN04488045_0613</name>
</gene>
<evidence type="ECO:0000313" key="2">
    <source>
        <dbReference type="EMBL" id="SEF61952.1"/>
    </source>
</evidence>
<reference evidence="2 3" key="1">
    <citation type="submission" date="2016-10" db="EMBL/GenBank/DDBJ databases">
        <authorList>
            <person name="de Groot N.N."/>
        </authorList>
    </citation>
    <scope>NUCLEOTIDE SEQUENCE [LARGE SCALE GENOMIC DNA]</scope>
    <source>
        <strain evidence="2 3">DSM 26915</strain>
    </source>
</reference>
<protein>
    <submittedName>
        <fullName evidence="2">Uncharacterized protein</fullName>
    </submittedName>
</protein>
<keyword evidence="3" id="KW-1185">Reference proteome</keyword>
<name>A0A1H5TGG8_9RHOB</name>
<feature type="region of interest" description="Disordered" evidence="1">
    <location>
        <begin position="20"/>
        <end position="50"/>
    </location>
</feature>
<dbReference type="EMBL" id="FNUZ01000001">
    <property type="protein sequence ID" value="SEF61952.1"/>
    <property type="molecule type" value="Genomic_DNA"/>
</dbReference>
<dbReference type="RefSeq" id="WP_160006736.1">
    <property type="nucleotide sequence ID" value="NZ_FNUZ01000001.1"/>
</dbReference>
<dbReference type="AlphaFoldDB" id="A0A1H5TGG8"/>
<accession>A0A1H5TGG8</accession>
<dbReference type="Proteomes" id="UP000236752">
    <property type="component" value="Unassembled WGS sequence"/>
</dbReference>
<evidence type="ECO:0000313" key="3">
    <source>
        <dbReference type="Proteomes" id="UP000236752"/>
    </source>
</evidence>
<sequence>MLGILAKSIHVATRLPQDPWIAPHDVSQPTPETQEKRRRFTAPVRLFKAK</sequence>